<dbReference type="AlphaFoldDB" id="A0AAW2EHT6"/>
<name>A0AAW2EHT6_9HYME</name>
<accession>A0AAW2EHT6</accession>
<sequence length="36" mass="4404">MERDYNAPCNLKSQALHHRDRHERKREIAPWIIDTC</sequence>
<comment type="caution">
    <text evidence="1">The sequence shown here is derived from an EMBL/GenBank/DDBJ whole genome shotgun (WGS) entry which is preliminary data.</text>
</comment>
<organism evidence="1 2">
    <name type="scientific">Cardiocondyla obscurior</name>
    <dbReference type="NCBI Taxonomy" id="286306"/>
    <lineage>
        <taxon>Eukaryota</taxon>
        <taxon>Metazoa</taxon>
        <taxon>Ecdysozoa</taxon>
        <taxon>Arthropoda</taxon>
        <taxon>Hexapoda</taxon>
        <taxon>Insecta</taxon>
        <taxon>Pterygota</taxon>
        <taxon>Neoptera</taxon>
        <taxon>Endopterygota</taxon>
        <taxon>Hymenoptera</taxon>
        <taxon>Apocrita</taxon>
        <taxon>Aculeata</taxon>
        <taxon>Formicoidea</taxon>
        <taxon>Formicidae</taxon>
        <taxon>Myrmicinae</taxon>
        <taxon>Cardiocondyla</taxon>
    </lineage>
</organism>
<dbReference type="Proteomes" id="UP001430953">
    <property type="component" value="Unassembled WGS sequence"/>
</dbReference>
<reference evidence="1 2" key="1">
    <citation type="submission" date="2023-03" db="EMBL/GenBank/DDBJ databases">
        <title>High recombination rates correlate with genetic variation in Cardiocondyla obscurior ants.</title>
        <authorList>
            <person name="Errbii M."/>
        </authorList>
    </citation>
    <scope>NUCLEOTIDE SEQUENCE [LARGE SCALE GENOMIC DNA]</scope>
    <source>
        <strain evidence="1">Alpha-2009</strain>
        <tissue evidence="1">Whole body</tissue>
    </source>
</reference>
<evidence type="ECO:0000313" key="1">
    <source>
        <dbReference type="EMBL" id="KAL0102485.1"/>
    </source>
</evidence>
<dbReference type="EMBL" id="JADYXP020000022">
    <property type="protein sequence ID" value="KAL0102485.1"/>
    <property type="molecule type" value="Genomic_DNA"/>
</dbReference>
<protein>
    <submittedName>
        <fullName evidence="1">Uncharacterized protein</fullName>
    </submittedName>
</protein>
<keyword evidence="2" id="KW-1185">Reference proteome</keyword>
<proteinExistence type="predicted"/>
<gene>
    <name evidence="1" type="ORF">PUN28_018042</name>
</gene>
<evidence type="ECO:0000313" key="2">
    <source>
        <dbReference type="Proteomes" id="UP001430953"/>
    </source>
</evidence>